<dbReference type="Pfam" id="PF04616">
    <property type="entry name" value="Glyco_hydro_43"/>
    <property type="match status" value="1"/>
</dbReference>
<proteinExistence type="inferred from homology"/>
<keyword evidence="4 7" id="KW-0326">Glycosidase</keyword>
<dbReference type="Gene3D" id="2.115.10.20">
    <property type="entry name" value="Glycosyl hydrolase domain, family 43"/>
    <property type="match status" value="1"/>
</dbReference>
<sequence length="353" mass="39471">MKKIFGKTFSATLLLIISACNNTPVDEDEFNNSKYYNPVIAHNCADPSVIDDRDRTGYFYSYSTQNGTSGASDCVYLPIYRSKDLVTWEYIADAFGEDRPQWREDSRMWAPDINYINGKYILYYAAGLWDAPQWSASGVAVSNSPTGPFEDQGMLIGYENTGVKNSIDPNFIDTGEGKYLFWGSFGANSGIWAIELTNDGLAIKAGAKKTFIGANNMEGVYIHKHSNGYYYAFTSKGLCCEGKESTYHIVVARSKNILGPYVSPAGEPLTNEGYSYTILQSSEDKLFTGTGHNAEIITDDSGQDWMPYHAYWAENGYNGRCMNIDKVFWDENGWPYFKGKTSSSSDESPKWTK</sequence>
<comment type="pathway">
    <text evidence="1">Glycan metabolism; L-arabinan degradation.</text>
</comment>
<dbReference type="PANTHER" id="PTHR43301">
    <property type="entry name" value="ARABINAN ENDO-1,5-ALPHA-L-ARABINOSIDASE"/>
    <property type="match status" value="1"/>
</dbReference>
<dbReference type="GO" id="GO:0004553">
    <property type="term" value="F:hydrolase activity, hydrolyzing O-glycosyl compounds"/>
    <property type="evidence" value="ECO:0007669"/>
    <property type="project" value="InterPro"/>
</dbReference>
<evidence type="ECO:0000256" key="1">
    <source>
        <dbReference type="ARBA" id="ARBA00004834"/>
    </source>
</evidence>
<dbReference type="GO" id="GO:0005975">
    <property type="term" value="P:carbohydrate metabolic process"/>
    <property type="evidence" value="ECO:0007669"/>
    <property type="project" value="InterPro"/>
</dbReference>
<dbReference type="InterPro" id="IPR050727">
    <property type="entry name" value="GH43_arabinanases"/>
</dbReference>
<accession>A0A1M4WJ77</accession>
<organism evidence="9 10">
    <name type="scientific">Mariniphaga anaerophila</name>
    <dbReference type="NCBI Taxonomy" id="1484053"/>
    <lineage>
        <taxon>Bacteria</taxon>
        <taxon>Pseudomonadati</taxon>
        <taxon>Bacteroidota</taxon>
        <taxon>Bacteroidia</taxon>
        <taxon>Marinilabiliales</taxon>
        <taxon>Prolixibacteraceae</taxon>
        <taxon>Mariniphaga</taxon>
    </lineage>
</organism>
<dbReference type="Proteomes" id="UP000184164">
    <property type="component" value="Unassembled WGS sequence"/>
</dbReference>
<protein>
    <submittedName>
        <fullName evidence="9">Arabinan endo-1,5-alpha-L-arabinosidase</fullName>
    </submittedName>
</protein>
<keyword evidence="8" id="KW-0732">Signal</keyword>
<name>A0A1M4WJ77_9BACT</name>
<evidence type="ECO:0000313" key="10">
    <source>
        <dbReference type="Proteomes" id="UP000184164"/>
    </source>
</evidence>
<dbReference type="STRING" id="1484053.SAMN05444274_102463"/>
<feature type="signal peptide" evidence="8">
    <location>
        <begin position="1"/>
        <end position="22"/>
    </location>
</feature>
<feature type="active site" description="Proton acceptor" evidence="5">
    <location>
        <position position="46"/>
    </location>
</feature>
<keyword evidence="10" id="KW-1185">Reference proteome</keyword>
<feature type="chain" id="PRO_5009908127" evidence="8">
    <location>
        <begin position="23"/>
        <end position="353"/>
    </location>
</feature>
<dbReference type="OrthoDB" id="9801455at2"/>
<dbReference type="InterPro" id="IPR006710">
    <property type="entry name" value="Glyco_hydro_43"/>
</dbReference>
<feature type="active site" description="Proton donor" evidence="5">
    <location>
        <position position="218"/>
    </location>
</feature>
<gene>
    <name evidence="9" type="ORF">SAMN05444274_102463</name>
</gene>
<evidence type="ECO:0000256" key="8">
    <source>
        <dbReference type="SAM" id="SignalP"/>
    </source>
</evidence>
<reference evidence="9 10" key="1">
    <citation type="submission" date="2016-11" db="EMBL/GenBank/DDBJ databases">
        <authorList>
            <person name="Jaros S."/>
            <person name="Januszkiewicz K."/>
            <person name="Wedrychowicz H."/>
        </authorList>
    </citation>
    <scope>NUCLEOTIDE SEQUENCE [LARGE SCALE GENOMIC DNA]</scope>
    <source>
        <strain evidence="9 10">DSM 26910</strain>
    </source>
</reference>
<keyword evidence="3 7" id="KW-0378">Hydrolase</keyword>
<evidence type="ECO:0000256" key="5">
    <source>
        <dbReference type="PIRSR" id="PIRSR606710-1"/>
    </source>
</evidence>
<dbReference type="PANTHER" id="PTHR43301:SF3">
    <property type="entry name" value="ARABINAN ENDO-1,5-ALPHA-L-ARABINOSIDASE A-RELATED"/>
    <property type="match status" value="1"/>
</dbReference>
<evidence type="ECO:0000256" key="7">
    <source>
        <dbReference type="RuleBase" id="RU361187"/>
    </source>
</evidence>
<feature type="site" description="Important for catalytic activity, responsible for pKa modulation of the active site Glu and correct orientation of both the proton donor and substrate" evidence="6">
    <location>
        <position position="168"/>
    </location>
</feature>
<evidence type="ECO:0000256" key="4">
    <source>
        <dbReference type="ARBA" id="ARBA00023295"/>
    </source>
</evidence>
<evidence type="ECO:0000313" key="9">
    <source>
        <dbReference type="EMBL" id="SHE81266.1"/>
    </source>
</evidence>
<evidence type="ECO:0000256" key="6">
    <source>
        <dbReference type="PIRSR" id="PIRSR606710-2"/>
    </source>
</evidence>
<comment type="similarity">
    <text evidence="2 7">Belongs to the glycosyl hydrolase 43 family.</text>
</comment>
<evidence type="ECO:0000256" key="2">
    <source>
        <dbReference type="ARBA" id="ARBA00009865"/>
    </source>
</evidence>
<dbReference type="EMBL" id="FQUM01000002">
    <property type="protein sequence ID" value="SHE81266.1"/>
    <property type="molecule type" value="Genomic_DNA"/>
</dbReference>
<dbReference type="AlphaFoldDB" id="A0A1M4WJ77"/>
<evidence type="ECO:0000256" key="3">
    <source>
        <dbReference type="ARBA" id="ARBA00022801"/>
    </source>
</evidence>
<dbReference type="SUPFAM" id="SSF75005">
    <property type="entry name" value="Arabinanase/levansucrase/invertase"/>
    <property type="match status" value="1"/>
</dbReference>
<dbReference type="CDD" id="cd18616">
    <property type="entry name" value="GH43_ABN-like"/>
    <property type="match status" value="1"/>
</dbReference>
<dbReference type="PROSITE" id="PS51257">
    <property type="entry name" value="PROKAR_LIPOPROTEIN"/>
    <property type="match status" value="1"/>
</dbReference>
<dbReference type="InterPro" id="IPR023296">
    <property type="entry name" value="Glyco_hydro_beta-prop_sf"/>
</dbReference>
<dbReference type="RefSeq" id="WP_072999670.1">
    <property type="nucleotide sequence ID" value="NZ_FQUM01000002.1"/>
</dbReference>